<dbReference type="InterPro" id="IPR051205">
    <property type="entry name" value="UbiH/COQ6_monooxygenase"/>
</dbReference>
<dbReference type="PROSITE" id="PS01304">
    <property type="entry name" value="UBIH"/>
    <property type="match status" value="1"/>
</dbReference>
<evidence type="ECO:0000259" key="7">
    <source>
        <dbReference type="Pfam" id="PF01494"/>
    </source>
</evidence>
<name>A0ABS6IIK6_9HYPH</name>
<dbReference type="PANTHER" id="PTHR43876:SF7">
    <property type="entry name" value="UBIQUINONE BIOSYNTHESIS MONOOXYGENASE COQ6, MITOCHONDRIAL"/>
    <property type="match status" value="1"/>
</dbReference>
<evidence type="ECO:0000256" key="2">
    <source>
        <dbReference type="ARBA" id="ARBA00004749"/>
    </source>
</evidence>
<dbReference type="RefSeq" id="WP_216957866.1">
    <property type="nucleotide sequence ID" value="NZ_JAHOPB010000001.1"/>
</dbReference>
<evidence type="ECO:0000256" key="6">
    <source>
        <dbReference type="ARBA" id="ARBA00023033"/>
    </source>
</evidence>
<keyword evidence="4" id="KW-0274">FAD</keyword>
<feature type="domain" description="FAD-binding" evidence="7">
    <location>
        <begin position="13"/>
        <end position="359"/>
    </location>
</feature>
<keyword evidence="5" id="KW-0560">Oxidoreductase</keyword>
<evidence type="ECO:0000256" key="5">
    <source>
        <dbReference type="ARBA" id="ARBA00023002"/>
    </source>
</evidence>
<keyword evidence="6" id="KW-0503">Monooxygenase</keyword>
<dbReference type="EMBL" id="JAHOPB010000001">
    <property type="protein sequence ID" value="MBU8873587.1"/>
    <property type="molecule type" value="Genomic_DNA"/>
</dbReference>
<proteinExistence type="predicted"/>
<comment type="pathway">
    <text evidence="2">Cofactor biosynthesis; ubiquinone biosynthesis.</text>
</comment>
<keyword evidence="3" id="KW-0285">Flavoprotein</keyword>
<evidence type="ECO:0000256" key="3">
    <source>
        <dbReference type="ARBA" id="ARBA00022630"/>
    </source>
</evidence>
<dbReference type="Proteomes" id="UP000727907">
    <property type="component" value="Unassembled WGS sequence"/>
</dbReference>
<organism evidence="8 9">
    <name type="scientific">Reyranella humidisoli</name>
    <dbReference type="NCBI Taxonomy" id="2849149"/>
    <lineage>
        <taxon>Bacteria</taxon>
        <taxon>Pseudomonadati</taxon>
        <taxon>Pseudomonadota</taxon>
        <taxon>Alphaproteobacteria</taxon>
        <taxon>Hyphomicrobiales</taxon>
        <taxon>Reyranellaceae</taxon>
        <taxon>Reyranella</taxon>
    </lineage>
</organism>
<keyword evidence="8" id="KW-0830">Ubiquinone</keyword>
<dbReference type="Pfam" id="PF01494">
    <property type="entry name" value="FAD_binding_3"/>
    <property type="match status" value="1"/>
</dbReference>
<reference evidence="8 9" key="1">
    <citation type="submission" date="2021-06" db="EMBL/GenBank/DDBJ databases">
        <authorList>
            <person name="Lee D.H."/>
        </authorList>
    </citation>
    <scope>NUCLEOTIDE SEQUENCE [LARGE SCALE GENOMIC DNA]</scope>
    <source>
        <strain evidence="8 9">MMS21-HV4-11</strain>
    </source>
</reference>
<sequence>MDRRPSDRSPFDLAIVGAGLNGSLLALAAGETGLSTALVDRVPLSAMTEQGFDGRTTAIAYTSQRLFAALGLWDELAPNAEPIRDIRISDAGHDGRASPLFLHFDHREASDDPETAAPMGWIVENRFLRSALLRRLAGCPKVELVAPDEVVESERGPDRAGIVLKSGRRIATRLVASAEGRFGSTREDAGIGARSWSYDQIAIVLVAHHAEPHRGVAQEKFLPGGPFAILPMTDGPGGEHRSSIVWTERTSIARRLLELDAASFQTEFARRFGDHLGPVAPAGPRWSYPLRLVHAERYIDTRLVLVGDAAHGIHPIAGQGYNLGVRDIAALVEVMADAKRLGLDVGGADTLERYAQWRRADNLTMVAATDLLNRLFSNDIKPLRLVRDAGLAAVNRVPALRKFFVRHAMGLVGDLPKLIRGERP</sequence>
<dbReference type="PANTHER" id="PTHR43876">
    <property type="entry name" value="UBIQUINONE BIOSYNTHESIS MONOOXYGENASE COQ6, MITOCHONDRIAL"/>
    <property type="match status" value="1"/>
</dbReference>
<dbReference type="NCBIfam" id="TIGR01988">
    <property type="entry name" value="Ubi-OHases"/>
    <property type="match status" value="1"/>
</dbReference>
<keyword evidence="9" id="KW-1185">Reference proteome</keyword>
<evidence type="ECO:0000313" key="9">
    <source>
        <dbReference type="Proteomes" id="UP000727907"/>
    </source>
</evidence>
<dbReference type="InterPro" id="IPR010971">
    <property type="entry name" value="UbiH/COQ6"/>
</dbReference>
<accession>A0ABS6IIK6</accession>
<dbReference type="InterPro" id="IPR002938">
    <property type="entry name" value="FAD-bd"/>
</dbReference>
<evidence type="ECO:0000256" key="1">
    <source>
        <dbReference type="ARBA" id="ARBA00001974"/>
    </source>
</evidence>
<comment type="cofactor">
    <cofactor evidence="1">
        <name>FAD</name>
        <dbReference type="ChEBI" id="CHEBI:57692"/>
    </cofactor>
</comment>
<protein>
    <submittedName>
        <fullName evidence="8">UbiH/UbiF/VisC/COQ6 family ubiquinone biosynthesis hydroxylase</fullName>
    </submittedName>
</protein>
<evidence type="ECO:0000313" key="8">
    <source>
        <dbReference type="EMBL" id="MBU8873587.1"/>
    </source>
</evidence>
<dbReference type="InterPro" id="IPR018168">
    <property type="entry name" value="Ubi_Hdrlase_CS"/>
</dbReference>
<comment type="caution">
    <text evidence="8">The sequence shown here is derived from an EMBL/GenBank/DDBJ whole genome shotgun (WGS) entry which is preliminary data.</text>
</comment>
<gene>
    <name evidence="8" type="ORF">KQ910_07420</name>
</gene>
<evidence type="ECO:0000256" key="4">
    <source>
        <dbReference type="ARBA" id="ARBA00022827"/>
    </source>
</evidence>